<evidence type="ECO:0000256" key="6">
    <source>
        <dbReference type="ARBA" id="ARBA00022842"/>
    </source>
</evidence>
<evidence type="ECO:0000256" key="7">
    <source>
        <dbReference type="ARBA" id="ARBA00023277"/>
    </source>
</evidence>
<dbReference type="InterPro" id="IPR000146">
    <property type="entry name" value="FBPase_class-1"/>
</dbReference>
<dbReference type="GO" id="GO:0030388">
    <property type="term" value="P:fructose 1,6-bisphosphate metabolic process"/>
    <property type="evidence" value="ECO:0007669"/>
    <property type="project" value="TreeGrafter"/>
</dbReference>
<dbReference type="InterPro" id="IPR044015">
    <property type="entry name" value="FBPase_C_dom"/>
</dbReference>
<evidence type="ECO:0000256" key="5">
    <source>
        <dbReference type="ARBA" id="ARBA00022801"/>
    </source>
</evidence>
<dbReference type="Pfam" id="PF00316">
    <property type="entry name" value="FBPase"/>
    <property type="match status" value="1"/>
</dbReference>
<dbReference type="PRINTS" id="PR01958">
    <property type="entry name" value="S17BPHPHTASE"/>
</dbReference>
<keyword evidence="4" id="KW-0479">Metal-binding</keyword>
<dbReference type="PANTHER" id="PTHR11556">
    <property type="entry name" value="FRUCTOSE-1,6-BISPHOSPHATASE-RELATED"/>
    <property type="match status" value="1"/>
</dbReference>
<dbReference type="PANTHER" id="PTHR11556:SF35">
    <property type="entry name" value="SEDOHEPTULOSE-1,7-BISPHOSPHATASE, CHLOROPLASTIC"/>
    <property type="match status" value="1"/>
</dbReference>
<dbReference type="PROSITE" id="PS00124">
    <property type="entry name" value="FBPASE"/>
    <property type="match status" value="1"/>
</dbReference>
<dbReference type="PIRSF" id="PIRSF000904">
    <property type="entry name" value="FBPtase_SBPase"/>
    <property type="match status" value="1"/>
</dbReference>
<name>A0AAN7HFH0_9PEZI</name>
<comment type="caution">
    <text evidence="10">The sequence shown here is derived from an EMBL/GenBank/DDBJ whole genome shotgun (WGS) entry which is preliminary data.</text>
</comment>
<dbReference type="GO" id="GO:0006002">
    <property type="term" value="P:fructose 6-phosphate metabolic process"/>
    <property type="evidence" value="ECO:0007669"/>
    <property type="project" value="TreeGrafter"/>
</dbReference>
<feature type="domain" description="Fructose-1-6-bisphosphatase class I N-terminal" evidence="8">
    <location>
        <begin position="55"/>
        <end position="175"/>
    </location>
</feature>
<sequence>MGKAPVPEADPSSLITHLRSVLPKDGTREVLITSVIPTLLQSIAGVAEALRASCHVAAAGTANTFGDDQLNVDVTAENVIREAITHCPSIVTASSEEDPVERPVQHAHPSQAGQEQYTLAFDPLDGSSIISANWTVGTIMSLWDGPTALNQDPATKQVGAILGVLGPRTTAIVALRIHPSDQLPTCFEVALDPTNSNWHVTRPALTLAPRARIFAPANLRSAAEPGNAAYMKLIADHYIASRRLTLRYAGGLVPDIAHALIAGQGVYLNPVTANNPAKLRRLYELCPIALVIECAGGAALDPVSEERVLAREMRDCGEKGGLVCGSAEEVEEAVARLAGGEKATEGS</sequence>
<dbReference type="AlphaFoldDB" id="A0AAN7HFH0"/>
<evidence type="ECO:0000259" key="8">
    <source>
        <dbReference type="Pfam" id="PF00316"/>
    </source>
</evidence>
<evidence type="ECO:0000313" key="11">
    <source>
        <dbReference type="Proteomes" id="UP001303647"/>
    </source>
</evidence>
<dbReference type="GO" id="GO:0005986">
    <property type="term" value="P:sucrose biosynthetic process"/>
    <property type="evidence" value="ECO:0007669"/>
    <property type="project" value="TreeGrafter"/>
</dbReference>
<protein>
    <submittedName>
        <fullName evidence="10">Sedoheptulose-1,7-bisphosphatase, chloroplastic</fullName>
    </submittedName>
</protein>
<dbReference type="GO" id="GO:0046872">
    <property type="term" value="F:metal ion binding"/>
    <property type="evidence" value="ECO:0007669"/>
    <property type="project" value="UniProtKB-KW"/>
</dbReference>
<dbReference type="SUPFAM" id="SSF56655">
    <property type="entry name" value="Carbohydrate phosphatase"/>
    <property type="match status" value="1"/>
</dbReference>
<keyword evidence="7" id="KW-0119">Carbohydrate metabolism</keyword>
<evidence type="ECO:0000256" key="2">
    <source>
        <dbReference type="ARBA" id="ARBA00005215"/>
    </source>
</evidence>
<keyword evidence="5" id="KW-0378">Hydrolase</keyword>
<accession>A0AAN7HFH0</accession>
<dbReference type="GO" id="GO:0006094">
    <property type="term" value="P:gluconeogenesis"/>
    <property type="evidence" value="ECO:0007669"/>
    <property type="project" value="TreeGrafter"/>
</dbReference>
<dbReference type="InterPro" id="IPR020548">
    <property type="entry name" value="Fructose_bisphosphatase_AS"/>
</dbReference>
<dbReference type="Gene3D" id="3.40.190.80">
    <property type="match status" value="1"/>
</dbReference>
<keyword evidence="11" id="KW-1185">Reference proteome</keyword>
<feature type="domain" description="Fructose-1-6-bisphosphatase class 1 C-terminal" evidence="9">
    <location>
        <begin position="209"/>
        <end position="334"/>
    </location>
</feature>
<reference evidence="10" key="2">
    <citation type="submission" date="2023-05" db="EMBL/GenBank/DDBJ databases">
        <authorList>
            <consortium name="Lawrence Berkeley National Laboratory"/>
            <person name="Steindorff A."/>
            <person name="Hensen N."/>
            <person name="Bonometti L."/>
            <person name="Westerberg I."/>
            <person name="Brannstrom I.O."/>
            <person name="Guillou S."/>
            <person name="Cros-Aarteil S."/>
            <person name="Calhoun S."/>
            <person name="Haridas S."/>
            <person name="Kuo A."/>
            <person name="Mondo S."/>
            <person name="Pangilinan J."/>
            <person name="Riley R."/>
            <person name="Labutti K."/>
            <person name="Andreopoulos B."/>
            <person name="Lipzen A."/>
            <person name="Chen C."/>
            <person name="Yanf M."/>
            <person name="Daum C."/>
            <person name="Ng V."/>
            <person name="Clum A."/>
            <person name="Ohm R."/>
            <person name="Martin F."/>
            <person name="Silar P."/>
            <person name="Natvig D."/>
            <person name="Lalanne C."/>
            <person name="Gautier V."/>
            <person name="Ament-Velasquez S.L."/>
            <person name="Kruys A."/>
            <person name="Hutchinson M.I."/>
            <person name="Powell A.J."/>
            <person name="Barry K."/>
            <person name="Miller A.N."/>
            <person name="Grigoriev I.V."/>
            <person name="Debuchy R."/>
            <person name="Gladieux P."/>
            <person name="Thoren M.H."/>
            <person name="Johannesson H."/>
        </authorList>
    </citation>
    <scope>NUCLEOTIDE SEQUENCE</scope>
    <source>
        <strain evidence="10">CBS 359.72</strain>
    </source>
</reference>
<dbReference type="GO" id="GO:0006000">
    <property type="term" value="P:fructose metabolic process"/>
    <property type="evidence" value="ECO:0007669"/>
    <property type="project" value="TreeGrafter"/>
</dbReference>
<dbReference type="GO" id="GO:0042132">
    <property type="term" value="F:fructose 1,6-bisphosphate 1-phosphatase activity"/>
    <property type="evidence" value="ECO:0007669"/>
    <property type="project" value="TreeGrafter"/>
</dbReference>
<keyword evidence="6" id="KW-0460">Magnesium</keyword>
<proteinExistence type="inferred from homology"/>
<gene>
    <name evidence="10" type="ORF">C7999DRAFT_18306</name>
</gene>
<comment type="similarity">
    <text evidence="3">Belongs to the FBPase class 1 family.</text>
</comment>
<evidence type="ECO:0000256" key="4">
    <source>
        <dbReference type="ARBA" id="ARBA00022723"/>
    </source>
</evidence>
<comment type="cofactor">
    <cofactor evidence="1">
        <name>Mg(2+)</name>
        <dbReference type="ChEBI" id="CHEBI:18420"/>
    </cofactor>
</comment>
<evidence type="ECO:0000256" key="3">
    <source>
        <dbReference type="ARBA" id="ARBA00010941"/>
    </source>
</evidence>
<dbReference type="Gene3D" id="3.30.540.10">
    <property type="entry name" value="Fructose-1,6-Bisphosphatase, subunit A, domain 1"/>
    <property type="match status" value="1"/>
</dbReference>
<dbReference type="EMBL" id="MU857832">
    <property type="protein sequence ID" value="KAK4243332.1"/>
    <property type="molecule type" value="Genomic_DNA"/>
</dbReference>
<evidence type="ECO:0000256" key="1">
    <source>
        <dbReference type="ARBA" id="ARBA00001946"/>
    </source>
</evidence>
<comment type="pathway">
    <text evidence="2">Carbohydrate biosynthesis; Calvin cycle.</text>
</comment>
<dbReference type="GO" id="GO:0005737">
    <property type="term" value="C:cytoplasm"/>
    <property type="evidence" value="ECO:0007669"/>
    <property type="project" value="TreeGrafter"/>
</dbReference>
<evidence type="ECO:0000259" key="9">
    <source>
        <dbReference type="Pfam" id="PF18913"/>
    </source>
</evidence>
<dbReference type="Pfam" id="PF18913">
    <property type="entry name" value="FBPase_C"/>
    <property type="match status" value="1"/>
</dbReference>
<dbReference type="InterPro" id="IPR023079">
    <property type="entry name" value="SBPase"/>
</dbReference>
<reference evidence="10" key="1">
    <citation type="journal article" date="2023" name="Mol. Phylogenet. Evol.">
        <title>Genome-scale phylogeny and comparative genomics of the fungal order Sordariales.</title>
        <authorList>
            <person name="Hensen N."/>
            <person name="Bonometti L."/>
            <person name="Westerberg I."/>
            <person name="Brannstrom I.O."/>
            <person name="Guillou S."/>
            <person name="Cros-Aarteil S."/>
            <person name="Calhoun S."/>
            <person name="Haridas S."/>
            <person name="Kuo A."/>
            <person name="Mondo S."/>
            <person name="Pangilinan J."/>
            <person name="Riley R."/>
            <person name="LaButti K."/>
            <person name="Andreopoulos B."/>
            <person name="Lipzen A."/>
            <person name="Chen C."/>
            <person name="Yan M."/>
            <person name="Daum C."/>
            <person name="Ng V."/>
            <person name="Clum A."/>
            <person name="Steindorff A."/>
            <person name="Ohm R.A."/>
            <person name="Martin F."/>
            <person name="Silar P."/>
            <person name="Natvig D.O."/>
            <person name="Lalanne C."/>
            <person name="Gautier V."/>
            <person name="Ament-Velasquez S.L."/>
            <person name="Kruys A."/>
            <person name="Hutchinson M.I."/>
            <person name="Powell A.J."/>
            <person name="Barry K."/>
            <person name="Miller A.N."/>
            <person name="Grigoriev I.V."/>
            <person name="Debuchy R."/>
            <person name="Gladieux P."/>
            <person name="Hiltunen Thoren M."/>
            <person name="Johannesson H."/>
        </authorList>
    </citation>
    <scope>NUCLEOTIDE SEQUENCE</scope>
    <source>
        <strain evidence="10">CBS 359.72</strain>
    </source>
</reference>
<organism evidence="10 11">
    <name type="scientific">Corynascus novoguineensis</name>
    <dbReference type="NCBI Taxonomy" id="1126955"/>
    <lineage>
        <taxon>Eukaryota</taxon>
        <taxon>Fungi</taxon>
        <taxon>Dikarya</taxon>
        <taxon>Ascomycota</taxon>
        <taxon>Pezizomycotina</taxon>
        <taxon>Sordariomycetes</taxon>
        <taxon>Sordariomycetidae</taxon>
        <taxon>Sordariales</taxon>
        <taxon>Chaetomiaceae</taxon>
        <taxon>Corynascus</taxon>
    </lineage>
</organism>
<evidence type="ECO:0000313" key="10">
    <source>
        <dbReference type="EMBL" id="KAK4243332.1"/>
    </source>
</evidence>
<dbReference type="Proteomes" id="UP001303647">
    <property type="component" value="Unassembled WGS sequence"/>
</dbReference>
<dbReference type="InterPro" id="IPR033391">
    <property type="entry name" value="FBPase_N"/>
</dbReference>